<dbReference type="Pfam" id="PF01031">
    <property type="entry name" value="Dynamin_M"/>
    <property type="match status" value="1"/>
</dbReference>
<evidence type="ECO:0000256" key="2">
    <source>
        <dbReference type="ARBA" id="ARBA00023134"/>
    </source>
</evidence>
<dbReference type="Proteomes" id="UP000813444">
    <property type="component" value="Unassembled WGS sequence"/>
</dbReference>
<dbReference type="GO" id="GO:0003924">
    <property type="term" value="F:GTPase activity"/>
    <property type="evidence" value="ECO:0007669"/>
    <property type="project" value="InterPro"/>
</dbReference>
<dbReference type="Gene3D" id="3.40.50.300">
    <property type="entry name" value="P-loop containing nucleotide triphosphate hydrolases"/>
    <property type="match status" value="1"/>
</dbReference>
<protein>
    <submittedName>
        <fullName evidence="5">P-loop containing nucleoside triphosphate hydrolase protein</fullName>
    </submittedName>
</protein>
<keyword evidence="5" id="KW-0378">Hydrolase</keyword>
<dbReference type="EMBL" id="JAGPNK010000004">
    <property type="protein sequence ID" value="KAH7323056.1"/>
    <property type="molecule type" value="Genomic_DNA"/>
</dbReference>
<organism evidence="5 6">
    <name type="scientific">Stachybotrys elegans</name>
    <dbReference type="NCBI Taxonomy" id="80388"/>
    <lineage>
        <taxon>Eukaryota</taxon>
        <taxon>Fungi</taxon>
        <taxon>Dikarya</taxon>
        <taxon>Ascomycota</taxon>
        <taxon>Pezizomycotina</taxon>
        <taxon>Sordariomycetes</taxon>
        <taxon>Hypocreomycetidae</taxon>
        <taxon>Hypocreales</taxon>
        <taxon>Stachybotryaceae</taxon>
        <taxon>Stachybotrys</taxon>
    </lineage>
</organism>
<dbReference type="CDD" id="cd08771">
    <property type="entry name" value="DLP_1"/>
    <property type="match status" value="1"/>
</dbReference>
<dbReference type="GO" id="GO:0005525">
    <property type="term" value="F:GTP binding"/>
    <property type="evidence" value="ECO:0007669"/>
    <property type="project" value="InterPro"/>
</dbReference>
<feature type="region of interest" description="Disordered" evidence="3">
    <location>
        <begin position="1"/>
        <end position="67"/>
    </location>
</feature>
<name>A0A8K0WT42_9HYPO</name>
<dbReference type="GO" id="GO:0005874">
    <property type="term" value="C:microtubule"/>
    <property type="evidence" value="ECO:0007669"/>
    <property type="project" value="TreeGrafter"/>
</dbReference>
<evidence type="ECO:0000313" key="6">
    <source>
        <dbReference type="Proteomes" id="UP000813444"/>
    </source>
</evidence>
<dbReference type="GO" id="GO:0005886">
    <property type="term" value="C:plasma membrane"/>
    <property type="evidence" value="ECO:0007669"/>
    <property type="project" value="TreeGrafter"/>
</dbReference>
<dbReference type="AlphaFoldDB" id="A0A8K0WT42"/>
<feature type="region of interest" description="Disordered" evidence="3">
    <location>
        <begin position="877"/>
        <end position="897"/>
    </location>
</feature>
<dbReference type="GO" id="GO:0008017">
    <property type="term" value="F:microtubule binding"/>
    <property type="evidence" value="ECO:0007669"/>
    <property type="project" value="TreeGrafter"/>
</dbReference>
<sequence>MAPSSSRRGSSRHVKQEPPVQMPLRRQSISTNQTDPSLGSEAPTAERSFYIQRSNAPPPSSDQSEHVDATPLLREIRNLPTVAVESQHRPAVDDSFLNLQNSFSDIGKKLKAYNDTLGELQQLGVSRNIELPELVLVGDQSAGKSSLMSGLANLDLPRSEGTCTRCPLHIRVSRSTEWSCRVSLRKDYVYMPPDNGIIREEDVTAAEPFFPWRKLPSALNQEFKTMSDKNDIEDVLRWAQVAILNDHQNFELFIPGSGGIAKNTEIEYAAQRTAAKFSPNVVSLEIKGPGLPDLSFYDMPGIFQNPDDAQDDYLVHVVRNLSQEYINHPSAIIMCSMPMNNDPENSSTFNLTRLGQHEQWLRIMKGEKHRTGLGYFITSRPKDQDLEQLKKWEEHVFEDHGLGTWPQEFREFSDKCGVEKLKAFLSERLGQAFSQSLPLIKEQVHRLLQATNNNLAKLPELPSNAELEVQTALLKFADGARTKIDGIVEHFNTLPNNFKNCLLHIKPKFNLRDKSDIPVVEISDDESETGITTAGKRRNGAPQTPSKRARIGSVAPQANGFDAIKEEDALMTAPASPTPSAGGTPRPMLPHPFSEFSHIGRGFRTLKQVRDEIEQKASTGMPDRIADAVFKDLALLAVKPWDGPAKAFLSETIRLLHEGLYQALGSALENLKKRYIFKESLRHIKAFLEENRLKTQVALDALYHNETTQFFTINAEAFTQYKAEETMALVRFRHQMRMQAAGLAKPTNQMPAWETMTEDKRALETKRRNDELSKLGPDRFDKEVDVIGYVRGYYRLAAYRYADSVAQCILCRMIPEIRMRLPLDLETKLGLRSNNGPAIYESLLAEDQATARKRESLKAEKKKFEAALRSIAELEAGMGGDSGVSDAEMEEVVDGEV</sequence>
<feature type="compositionally biased region" description="Acidic residues" evidence="3">
    <location>
        <begin position="887"/>
        <end position="897"/>
    </location>
</feature>
<feature type="region of interest" description="Disordered" evidence="3">
    <location>
        <begin position="525"/>
        <end position="558"/>
    </location>
</feature>
<dbReference type="InterPro" id="IPR045063">
    <property type="entry name" value="Dynamin_N"/>
</dbReference>
<comment type="caution">
    <text evidence="5">The sequence shown here is derived from an EMBL/GenBank/DDBJ whole genome shotgun (WGS) entry which is preliminary data.</text>
</comment>
<dbReference type="OrthoDB" id="5061070at2759"/>
<dbReference type="InterPro" id="IPR001401">
    <property type="entry name" value="Dynamin_GTPase"/>
</dbReference>
<dbReference type="PANTHER" id="PTHR11566">
    <property type="entry name" value="DYNAMIN"/>
    <property type="match status" value="1"/>
</dbReference>
<dbReference type="InterPro" id="IPR022812">
    <property type="entry name" value="Dynamin"/>
</dbReference>
<dbReference type="SUPFAM" id="SSF52540">
    <property type="entry name" value="P-loop containing nucleoside triphosphate hydrolases"/>
    <property type="match status" value="1"/>
</dbReference>
<dbReference type="SMART" id="SM00053">
    <property type="entry name" value="DYNc"/>
    <property type="match status" value="1"/>
</dbReference>
<dbReference type="GO" id="GO:0031623">
    <property type="term" value="P:receptor internalization"/>
    <property type="evidence" value="ECO:0007669"/>
    <property type="project" value="TreeGrafter"/>
</dbReference>
<evidence type="ECO:0000256" key="1">
    <source>
        <dbReference type="ARBA" id="ARBA00022741"/>
    </source>
</evidence>
<dbReference type="PRINTS" id="PR00195">
    <property type="entry name" value="DYNAMIN"/>
</dbReference>
<reference evidence="5" key="1">
    <citation type="journal article" date="2021" name="Nat. Commun.">
        <title>Genetic determinants of endophytism in the Arabidopsis root mycobiome.</title>
        <authorList>
            <person name="Mesny F."/>
            <person name="Miyauchi S."/>
            <person name="Thiergart T."/>
            <person name="Pickel B."/>
            <person name="Atanasova L."/>
            <person name="Karlsson M."/>
            <person name="Huettel B."/>
            <person name="Barry K.W."/>
            <person name="Haridas S."/>
            <person name="Chen C."/>
            <person name="Bauer D."/>
            <person name="Andreopoulos W."/>
            <person name="Pangilinan J."/>
            <person name="LaButti K."/>
            <person name="Riley R."/>
            <person name="Lipzen A."/>
            <person name="Clum A."/>
            <person name="Drula E."/>
            <person name="Henrissat B."/>
            <person name="Kohler A."/>
            <person name="Grigoriev I.V."/>
            <person name="Martin F.M."/>
            <person name="Hacquard S."/>
        </authorList>
    </citation>
    <scope>NUCLEOTIDE SEQUENCE</scope>
    <source>
        <strain evidence="5">MPI-CAGE-CH-0235</strain>
    </source>
</reference>
<accession>A0A8K0WT42</accession>
<dbReference type="InterPro" id="IPR020850">
    <property type="entry name" value="GED_dom"/>
</dbReference>
<gene>
    <name evidence="5" type="ORF">B0I35DRAFT_427008</name>
</gene>
<proteinExistence type="predicted"/>
<dbReference type="Gene3D" id="1.20.120.1240">
    <property type="entry name" value="Dynamin, middle domain"/>
    <property type="match status" value="1"/>
</dbReference>
<keyword evidence="1" id="KW-0547">Nucleotide-binding</keyword>
<feature type="domain" description="GED" evidence="4">
    <location>
        <begin position="783"/>
        <end position="879"/>
    </location>
</feature>
<dbReference type="InterPro" id="IPR000375">
    <property type="entry name" value="Dynamin_stalk"/>
</dbReference>
<dbReference type="Pfam" id="PF00350">
    <property type="entry name" value="Dynamin_N"/>
    <property type="match status" value="1"/>
</dbReference>
<dbReference type="PANTHER" id="PTHR11566:SF131">
    <property type="entry name" value="GTPASE, PUTATIVE (AFU_ORTHOLOGUE AFUA_6G07630)-RELATED"/>
    <property type="match status" value="1"/>
</dbReference>
<dbReference type="InterPro" id="IPR003130">
    <property type="entry name" value="GED"/>
</dbReference>
<evidence type="ECO:0000259" key="4">
    <source>
        <dbReference type="PROSITE" id="PS51388"/>
    </source>
</evidence>
<dbReference type="PROSITE" id="PS51388">
    <property type="entry name" value="GED"/>
    <property type="match status" value="1"/>
</dbReference>
<keyword evidence="2" id="KW-0342">GTP-binding</keyword>
<dbReference type="GO" id="GO:0005737">
    <property type="term" value="C:cytoplasm"/>
    <property type="evidence" value="ECO:0007669"/>
    <property type="project" value="TreeGrafter"/>
</dbReference>
<keyword evidence="6" id="KW-1185">Reference proteome</keyword>
<evidence type="ECO:0000313" key="5">
    <source>
        <dbReference type="EMBL" id="KAH7323056.1"/>
    </source>
</evidence>
<dbReference type="Pfam" id="PF02212">
    <property type="entry name" value="GED"/>
    <property type="match status" value="1"/>
</dbReference>
<feature type="compositionally biased region" description="Polar residues" evidence="3">
    <location>
        <begin position="27"/>
        <end position="37"/>
    </location>
</feature>
<evidence type="ECO:0000256" key="3">
    <source>
        <dbReference type="SAM" id="MobiDB-lite"/>
    </source>
</evidence>
<dbReference type="InterPro" id="IPR027417">
    <property type="entry name" value="P-loop_NTPase"/>
</dbReference>